<accession>A0A438H7I5</accession>
<organism evidence="2 3">
    <name type="scientific">Vitis vinifera</name>
    <name type="common">Grape</name>
    <dbReference type="NCBI Taxonomy" id="29760"/>
    <lineage>
        <taxon>Eukaryota</taxon>
        <taxon>Viridiplantae</taxon>
        <taxon>Streptophyta</taxon>
        <taxon>Embryophyta</taxon>
        <taxon>Tracheophyta</taxon>
        <taxon>Spermatophyta</taxon>
        <taxon>Magnoliopsida</taxon>
        <taxon>eudicotyledons</taxon>
        <taxon>Gunneridae</taxon>
        <taxon>Pentapetalae</taxon>
        <taxon>rosids</taxon>
        <taxon>Vitales</taxon>
        <taxon>Vitaceae</taxon>
        <taxon>Viteae</taxon>
        <taxon>Vitis</taxon>
    </lineage>
</organism>
<sequence length="440" mass="49827">MTMHILDWALRVDKPSKFEFFHIVAQTPRYTMSGTPQQNGVAERRNRTYLDMVRCMLSNSSLPEFMWGEALRTAAYILNQVPSKSVPKTPYELWSGKKPSLHHFHVWGCKAKGSRFYCPSHTTRIIELDKVVYFEDVSSVDERSSDLGEASYVLDIKIIRDRANGVLKLSQRAYIERILKRFNMHNCKFTKAPIVKGDKFSKAQCPQNDDERGNEDIPYSSVVGSLMYAQVCTRLDIAFVVGMLGRYLSNPGSQHWKAAKKVLRYLQGTKDLMLTYQCTSLLDVVGFCDADFAGCIDDKKSTPGHIFMMAGGVVSWKSVKQTLTTSSTMEAEYVACYEAYYHAMWMRNFISALGVVDSISRPLKLFCDNSAAVAFSKNTRSISRSKHIDVKFYFVKEKVAESLIDIEHMSTKSMLADPLTKGLPIIAFQEQVSQMGLLEA</sequence>
<dbReference type="AlphaFoldDB" id="A0A438H7I5"/>
<gene>
    <name evidence="2" type="primary">POLX_2545</name>
    <name evidence="2" type="ORF">CK203_042235</name>
</gene>
<dbReference type="SUPFAM" id="SSF53098">
    <property type="entry name" value="Ribonuclease H-like"/>
    <property type="match status" value="1"/>
</dbReference>
<protein>
    <submittedName>
        <fullName evidence="2">Retrovirus-related Pol polyprotein from transposon TNT 1-94</fullName>
    </submittedName>
</protein>
<comment type="caution">
    <text evidence="2">The sequence shown here is derived from an EMBL/GenBank/DDBJ whole genome shotgun (WGS) entry which is preliminary data.</text>
</comment>
<evidence type="ECO:0000313" key="3">
    <source>
        <dbReference type="Proteomes" id="UP000288805"/>
    </source>
</evidence>
<dbReference type="InterPro" id="IPR001584">
    <property type="entry name" value="Integrase_cat-core"/>
</dbReference>
<dbReference type="InterPro" id="IPR012337">
    <property type="entry name" value="RNaseH-like_sf"/>
</dbReference>
<dbReference type="PROSITE" id="PS50994">
    <property type="entry name" value="INTEGRASE"/>
    <property type="match status" value="1"/>
</dbReference>
<reference evidence="2 3" key="1">
    <citation type="journal article" date="2018" name="PLoS Genet.">
        <title>Population sequencing reveals clonal diversity and ancestral inbreeding in the grapevine cultivar Chardonnay.</title>
        <authorList>
            <person name="Roach M.J."/>
            <person name="Johnson D.L."/>
            <person name="Bohlmann J."/>
            <person name="van Vuuren H.J."/>
            <person name="Jones S.J."/>
            <person name="Pretorius I.S."/>
            <person name="Schmidt S.A."/>
            <person name="Borneman A.R."/>
        </authorList>
    </citation>
    <scope>NUCLEOTIDE SEQUENCE [LARGE SCALE GENOMIC DNA]</scope>
    <source>
        <strain evidence="3">cv. Chardonnay</strain>
        <tissue evidence="2">Leaf</tissue>
    </source>
</reference>
<feature type="domain" description="Integrase catalytic" evidence="1">
    <location>
        <begin position="1"/>
        <end position="98"/>
    </location>
</feature>
<proteinExistence type="predicted"/>
<dbReference type="CDD" id="cd09272">
    <property type="entry name" value="RNase_HI_RT_Ty1"/>
    <property type="match status" value="1"/>
</dbReference>
<dbReference type="PANTHER" id="PTHR11439:SF467">
    <property type="entry name" value="INTEGRASE CATALYTIC DOMAIN-CONTAINING PROTEIN"/>
    <property type="match status" value="1"/>
</dbReference>
<dbReference type="PANTHER" id="PTHR11439">
    <property type="entry name" value="GAG-POL-RELATED RETROTRANSPOSON"/>
    <property type="match status" value="1"/>
</dbReference>
<dbReference type="GO" id="GO:0003676">
    <property type="term" value="F:nucleic acid binding"/>
    <property type="evidence" value="ECO:0007669"/>
    <property type="project" value="InterPro"/>
</dbReference>
<dbReference type="Gene3D" id="3.30.420.10">
    <property type="entry name" value="Ribonuclease H-like superfamily/Ribonuclease H"/>
    <property type="match status" value="1"/>
</dbReference>
<dbReference type="EMBL" id="QGNW01000266">
    <property type="protein sequence ID" value="RVW80422.1"/>
    <property type="molecule type" value="Genomic_DNA"/>
</dbReference>
<evidence type="ECO:0000313" key="2">
    <source>
        <dbReference type="EMBL" id="RVW80422.1"/>
    </source>
</evidence>
<dbReference type="GO" id="GO:0015074">
    <property type="term" value="P:DNA integration"/>
    <property type="evidence" value="ECO:0007669"/>
    <property type="project" value="InterPro"/>
</dbReference>
<dbReference type="InterPro" id="IPR036397">
    <property type="entry name" value="RNaseH_sf"/>
</dbReference>
<name>A0A438H7I5_VITVI</name>
<dbReference type="Proteomes" id="UP000288805">
    <property type="component" value="Unassembled WGS sequence"/>
</dbReference>
<evidence type="ECO:0000259" key="1">
    <source>
        <dbReference type="PROSITE" id="PS50994"/>
    </source>
</evidence>